<dbReference type="PANTHER" id="PTHR43080">
    <property type="entry name" value="CBS DOMAIN-CONTAINING PROTEIN CBSX3, MITOCHONDRIAL"/>
    <property type="match status" value="1"/>
</dbReference>
<dbReference type="PROSITE" id="PS51371">
    <property type="entry name" value="CBS"/>
    <property type="match status" value="1"/>
</dbReference>
<dbReference type="Pfam" id="PF00571">
    <property type="entry name" value="CBS"/>
    <property type="match status" value="1"/>
</dbReference>
<reference evidence="4" key="1">
    <citation type="submission" date="2021-01" db="EMBL/GenBank/DDBJ databases">
        <authorList>
            <person name="Corre E."/>
            <person name="Pelletier E."/>
            <person name="Niang G."/>
            <person name="Scheremetjew M."/>
            <person name="Finn R."/>
            <person name="Kale V."/>
            <person name="Holt S."/>
            <person name="Cochrane G."/>
            <person name="Meng A."/>
            <person name="Brown T."/>
            <person name="Cohen L."/>
        </authorList>
    </citation>
    <scope>NUCLEOTIDE SEQUENCE</scope>
    <source>
        <strain evidence="4">CCMP3107</strain>
    </source>
</reference>
<dbReference type="InterPro" id="IPR000644">
    <property type="entry name" value="CBS_dom"/>
</dbReference>
<dbReference type="InterPro" id="IPR046342">
    <property type="entry name" value="CBS_dom_sf"/>
</dbReference>
<evidence type="ECO:0000256" key="2">
    <source>
        <dbReference type="PROSITE-ProRule" id="PRU00703"/>
    </source>
</evidence>
<name>A0A7S3XJ82_HETAK</name>
<dbReference type="SUPFAM" id="SSF54631">
    <property type="entry name" value="CBS-domain pair"/>
    <property type="match status" value="1"/>
</dbReference>
<dbReference type="Gene3D" id="3.10.580.10">
    <property type="entry name" value="CBS-domain"/>
    <property type="match status" value="1"/>
</dbReference>
<organism evidence="4">
    <name type="scientific">Heterosigma akashiwo</name>
    <name type="common">Chromophytic alga</name>
    <name type="synonym">Heterosigma carterae</name>
    <dbReference type="NCBI Taxonomy" id="2829"/>
    <lineage>
        <taxon>Eukaryota</taxon>
        <taxon>Sar</taxon>
        <taxon>Stramenopiles</taxon>
        <taxon>Ochrophyta</taxon>
        <taxon>Raphidophyceae</taxon>
        <taxon>Chattonellales</taxon>
        <taxon>Chattonellaceae</taxon>
        <taxon>Heterosigma</taxon>
    </lineage>
</organism>
<feature type="domain" description="CBS" evidence="3">
    <location>
        <begin position="46"/>
        <end position="105"/>
    </location>
</feature>
<dbReference type="AlphaFoldDB" id="A0A7S3XJ82"/>
<protein>
    <recommendedName>
        <fullName evidence="3">CBS domain-containing protein</fullName>
    </recommendedName>
</protein>
<evidence type="ECO:0000259" key="3">
    <source>
        <dbReference type="PROSITE" id="PS51371"/>
    </source>
</evidence>
<evidence type="ECO:0000313" key="4">
    <source>
        <dbReference type="EMBL" id="CAE0622657.1"/>
    </source>
</evidence>
<proteinExistence type="predicted"/>
<dbReference type="PANTHER" id="PTHR43080:SF2">
    <property type="entry name" value="CBS DOMAIN-CONTAINING PROTEIN"/>
    <property type="match status" value="1"/>
</dbReference>
<evidence type="ECO:0000256" key="1">
    <source>
        <dbReference type="ARBA" id="ARBA00023122"/>
    </source>
</evidence>
<accession>A0A7S3XJ82</accession>
<sequence>MIRHLVTRTPLRQKARPYSLSKLSPFSTFAAENPTTAGAAWEKTTFSTNDVTIEEGSSVHNALAKMTTHDVGCLLATNDGKVTGLISDDDCIQKVALLGKNSRETLVREIFTSKKEMLVGKRTEHLQTLMNKMAKANKMYVALSEDSDPDDDKIFGVLSVKDVATEYAADLDGLLAQQQGS</sequence>
<dbReference type="InterPro" id="IPR051257">
    <property type="entry name" value="Diverse_CBS-Domain"/>
</dbReference>
<keyword evidence="1 2" id="KW-0129">CBS domain</keyword>
<dbReference type="EMBL" id="HBIU01003723">
    <property type="protein sequence ID" value="CAE0622657.1"/>
    <property type="molecule type" value="Transcribed_RNA"/>
</dbReference>
<gene>
    <name evidence="4" type="ORF">HAKA00212_LOCUS1332</name>
</gene>